<comment type="caution">
    <text evidence="2">The sequence shown here is derived from an EMBL/GenBank/DDBJ whole genome shotgun (WGS) entry which is preliminary data.</text>
</comment>
<feature type="compositionally biased region" description="Basic residues" evidence="1">
    <location>
        <begin position="15"/>
        <end position="28"/>
    </location>
</feature>
<gene>
    <name evidence="2" type="ORF">E2562_022929</name>
</gene>
<feature type="region of interest" description="Disordered" evidence="1">
    <location>
        <begin position="1"/>
        <end position="28"/>
    </location>
</feature>
<dbReference type="EMBL" id="SPHZ02000007">
    <property type="protein sequence ID" value="KAF0908088.1"/>
    <property type="molecule type" value="Genomic_DNA"/>
</dbReference>
<name>A0A6G1D5Q1_9ORYZ</name>
<accession>A0A6G1D5Q1</accession>
<dbReference type="Proteomes" id="UP000479710">
    <property type="component" value="Unassembled WGS sequence"/>
</dbReference>
<keyword evidence="3" id="KW-1185">Reference proteome</keyword>
<organism evidence="2 3">
    <name type="scientific">Oryza meyeriana var. granulata</name>
    <dbReference type="NCBI Taxonomy" id="110450"/>
    <lineage>
        <taxon>Eukaryota</taxon>
        <taxon>Viridiplantae</taxon>
        <taxon>Streptophyta</taxon>
        <taxon>Embryophyta</taxon>
        <taxon>Tracheophyta</taxon>
        <taxon>Spermatophyta</taxon>
        <taxon>Magnoliopsida</taxon>
        <taxon>Liliopsida</taxon>
        <taxon>Poales</taxon>
        <taxon>Poaceae</taxon>
        <taxon>BOP clade</taxon>
        <taxon>Oryzoideae</taxon>
        <taxon>Oryzeae</taxon>
        <taxon>Oryzinae</taxon>
        <taxon>Oryza</taxon>
        <taxon>Oryza meyeriana</taxon>
    </lineage>
</organism>
<evidence type="ECO:0000256" key="1">
    <source>
        <dbReference type="SAM" id="MobiDB-lite"/>
    </source>
</evidence>
<reference evidence="2 3" key="1">
    <citation type="submission" date="2019-11" db="EMBL/GenBank/DDBJ databases">
        <title>Whole genome sequence of Oryza granulata.</title>
        <authorList>
            <person name="Li W."/>
        </authorList>
    </citation>
    <scope>NUCLEOTIDE SEQUENCE [LARGE SCALE GENOMIC DNA]</scope>
    <source>
        <strain evidence="3">cv. Menghai</strain>
        <tissue evidence="2">Leaf</tissue>
    </source>
</reference>
<evidence type="ECO:0000313" key="2">
    <source>
        <dbReference type="EMBL" id="KAF0908088.1"/>
    </source>
</evidence>
<proteinExistence type="predicted"/>
<protein>
    <submittedName>
        <fullName evidence="2">Uncharacterized protein</fullName>
    </submittedName>
</protein>
<sequence>MEEERGSGGALQRPHWGRRPHLRHQGGRRVHARVVCSAGRLELTTEDGFGEAAGGAAMGKEQHTTVLESPLPLAYWV</sequence>
<dbReference type="AlphaFoldDB" id="A0A6G1D5Q1"/>
<evidence type="ECO:0000313" key="3">
    <source>
        <dbReference type="Proteomes" id="UP000479710"/>
    </source>
</evidence>